<dbReference type="EMBL" id="JAGGMQ010000001">
    <property type="protein sequence ID" value="MBP2168810.1"/>
    <property type="molecule type" value="Genomic_DNA"/>
</dbReference>
<dbReference type="Pfam" id="PF09482">
    <property type="entry name" value="OrgA_MxiK"/>
    <property type="match status" value="1"/>
</dbReference>
<dbReference type="Proteomes" id="UP001195624">
    <property type="component" value="Unassembled WGS sequence"/>
</dbReference>
<reference evidence="1 2" key="1">
    <citation type="submission" date="2021-03" db="EMBL/GenBank/DDBJ databases">
        <authorList>
            <person name="D'Agostino P."/>
            <person name="Huntemann M."/>
            <person name="Clum A."/>
            <person name="Spunde A."/>
            <person name="Palaniappan K."/>
            <person name="Ritter S."/>
            <person name="Mikhailova N."/>
            <person name="Chen I.-M."/>
            <person name="Stamatis D."/>
            <person name="Reddy T."/>
            <person name="O'Malley R."/>
            <person name="Daum C."/>
            <person name="Shapiro N."/>
            <person name="Ivanova N."/>
            <person name="Kyrpides N."/>
            <person name="Woyke T."/>
        </authorList>
    </citation>
    <scope>NUCLEOTIDE SEQUENCE [LARGE SCALE GENOMIC DNA]</scope>
    <source>
        <strain evidence="1 2">WS4403</strain>
    </source>
</reference>
<accession>A0ABS4P884</accession>
<evidence type="ECO:0000313" key="1">
    <source>
        <dbReference type="EMBL" id="MBP2168810.1"/>
    </source>
</evidence>
<organism evidence="1 2">
    <name type="scientific">Winslowiella toletana</name>
    <dbReference type="NCBI Taxonomy" id="92490"/>
    <lineage>
        <taxon>Bacteria</taxon>
        <taxon>Pseudomonadati</taxon>
        <taxon>Pseudomonadota</taxon>
        <taxon>Gammaproteobacteria</taxon>
        <taxon>Enterobacterales</taxon>
        <taxon>Erwiniaceae</taxon>
        <taxon>Winslowiella</taxon>
    </lineage>
</organism>
<name>A0ABS4P884_9GAMM</name>
<protein>
    <submittedName>
        <fullName evidence="1">Type III secretion system OrgA/MxiK family protein</fullName>
    </submittedName>
</protein>
<proteinExistence type="predicted"/>
<reference evidence="2" key="2">
    <citation type="submission" date="2023-07" db="EMBL/GenBank/DDBJ databases">
        <title>Genome mining of underrepresented organisms for secondary metabolites.</title>
        <authorList>
            <person name="D'Agostino P.M."/>
        </authorList>
    </citation>
    <scope>NUCLEOTIDE SEQUENCE [LARGE SCALE GENOMIC DNA]</scope>
    <source>
        <strain evidence="2">WS4403</strain>
    </source>
</reference>
<evidence type="ECO:0000313" key="2">
    <source>
        <dbReference type="Proteomes" id="UP001195624"/>
    </source>
</evidence>
<dbReference type="InterPro" id="IPR013388">
    <property type="entry name" value="T3SS_OrgA/MxiK"/>
</dbReference>
<sequence>MYLTNTDKIITDPVLWIHPLRSGVPDICYRGIPRGIINAILVKQFSLDDAIPLAGGDNLTRMVIDNWYRLREVAWYMACQRYRTALQEVQDHELLSTKARGFMLINIVPARNWGNEIVGTQQLWQRAYAELFPLLILLPAGIVKRIPLLFPQQIIDSSSADSSEFDPLLFKMAIQHARKYPDRV</sequence>
<gene>
    <name evidence="1" type="ORF">J2125_002002</name>
</gene>
<dbReference type="RefSeq" id="WP_071590486.1">
    <property type="nucleotide sequence ID" value="NZ_JAGGMQ010000001.1"/>
</dbReference>
<keyword evidence="2" id="KW-1185">Reference proteome</keyword>
<comment type="caution">
    <text evidence="1">The sequence shown here is derived from an EMBL/GenBank/DDBJ whole genome shotgun (WGS) entry which is preliminary data.</text>
</comment>